<accession>A0A1M5ERA0</accession>
<name>A0A1M5ERA0_9BACT</name>
<keyword evidence="1" id="KW-1133">Transmembrane helix</keyword>
<reference evidence="2 3" key="1">
    <citation type="submission" date="2016-11" db="EMBL/GenBank/DDBJ databases">
        <authorList>
            <person name="Jaros S."/>
            <person name="Januszkiewicz K."/>
            <person name="Wedrychowicz H."/>
        </authorList>
    </citation>
    <scope>NUCLEOTIDE SEQUENCE [LARGE SCALE GENOMIC DNA]</scope>
    <source>
        <strain evidence="2 3">DSM 18119</strain>
    </source>
</reference>
<evidence type="ECO:0000313" key="2">
    <source>
        <dbReference type="EMBL" id="SHF81664.1"/>
    </source>
</evidence>
<evidence type="ECO:0000256" key="1">
    <source>
        <dbReference type="SAM" id="Phobius"/>
    </source>
</evidence>
<sequence length="68" mass="7909">MGTALMLIVFFGTIIITWNSVVKLRVTVFERKVTIRYVLKHLGIMVLTFVVAFLVLWSIHFLPKALRF</sequence>
<feature type="transmembrane region" description="Helical" evidence="1">
    <location>
        <begin position="6"/>
        <end position="26"/>
    </location>
</feature>
<feature type="transmembrane region" description="Helical" evidence="1">
    <location>
        <begin position="38"/>
        <end position="59"/>
    </location>
</feature>
<keyword evidence="1" id="KW-0812">Transmembrane</keyword>
<dbReference type="EMBL" id="FQUU01000019">
    <property type="protein sequence ID" value="SHF81664.1"/>
    <property type="molecule type" value="Genomic_DNA"/>
</dbReference>
<dbReference type="Proteomes" id="UP000184048">
    <property type="component" value="Unassembled WGS sequence"/>
</dbReference>
<evidence type="ECO:0000313" key="3">
    <source>
        <dbReference type="Proteomes" id="UP000184048"/>
    </source>
</evidence>
<dbReference type="AlphaFoldDB" id="A0A1M5ERA0"/>
<proteinExistence type="predicted"/>
<gene>
    <name evidence="2" type="ORF">SAMN02745131_03607</name>
</gene>
<organism evidence="2 3">
    <name type="scientific">Flavisolibacter ginsengisoli DSM 18119</name>
    <dbReference type="NCBI Taxonomy" id="1121884"/>
    <lineage>
        <taxon>Bacteria</taxon>
        <taxon>Pseudomonadati</taxon>
        <taxon>Bacteroidota</taxon>
        <taxon>Chitinophagia</taxon>
        <taxon>Chitinophagales</taxon>
        <taxon>Chitinophagaceae</taxon>
        <taxon>Flavisolibacter</taxon>
    </lineage>
</organism>
<keyword evidence="3" id="KW-1185">Reference proteome</keyword>
<keyword evidence="1" id="KW-0472">Membrane</keyword>
<protein>
    <submittedName>
        <fullName evidence="2">Uncharacterized protein</fullName>
    </submittedName>
</protein>